<dbReference type="InterPro" id="IPR041854">
    <property type="entry name" value="BFD-like_2Fe2S-bd_dom_sf"/>
</dbReference>
<dbReference type="KEGG" id="otr:OTERR_12420"/>
<evidence type="ECO:0000256" key="4">
    <source>
        <dbReference type="ARBA" id="ARBA00022982"/>
    </source>
</evidence>
<evidence type="ECO:0000313" key="10">
    <source>
        <dbReference type="EMBL" id="QEL64718.1"/>
    </source>
</evidence>
<dbReference type="EMBL" id="CP022579">
    <property type="protein sequence ID" value="QEL64718.1"/>
    <property type="molecule type" value="Genomic_DNA"/>
</dbReference>
<dbReference type="InterPro" id="IPR052371">
    <property type="entry name" value="BFD-associated_ferredoxin"/>
</dbReference>
<gene>
    <name evidence="10" type="primary">bfd</name>
    <name evidence="10" type="ORF">OTERR_12420</name>
</gene>
<dbReference type="Gene3D" id="1.10.10.1100">
    <property type="entry name" value="BFD-like [2Fe-2S]-binding domain"/>
    <property type="match status" value="1"/>
</dbReference>
<evidence type="ECO:0000256" key="1">
    <source>
        <dbReference type="ARBA" id="ARBA00022448"/>
    </source>
</evidence>
<keyword evidence="4" id="KW-0249">Electron transport</keyword>
<dbReference type="Pfam" id="PF04324">
    <property type="entry name" value="Fer2_BFD"/>
    <property type="match status" value="1"/>
</dbReference>
<keyword evidence="1" id="KW-0813">Transport</keyword>
<keyword evidence="5" id="KW-0408">Iron</keyword>
<keyword evidence="11" id="KW-1185">Reference proteome</keyword>
<evidence type="ECO:0000256" key="6">
    <source>
        <dbReference type="ARBA" id="ARBA00023014"/>
    </source>
</evidence>
<keyword evidence="3" id="KW-0479">Metal-binding</keyword>
<comment type="similarity">
    <text evidence="8">Belongs to the Bfd family.</text>
</comment>
<protein>
    <recommendedName>
        <fullName evidence="7">Bacterioferritin-associated ferredoxin</fullName>
    </recommendedName>
</protein>
<proteinExistence type="inferred from homology"/>
<dbReference type="Proteomes" id="UP000323671">
    <property type="component" value="Chromosome"/>
</dbReference>
<accession>A0A5C1E903</accession>
<dbReference type="InterPro" id="IPR007419">
    <property type="entry name" value="BFD-like_2Fe2S-bd_dom"/>
</dbReference>
<organism evidence="10 11">
    <name type="scientific">Oryzomicrobium terrae</name>
    <dbReference type="NCBI Taxonomy" id="1735038"/>
    <lineage>
        <taxon>Bacteria</taxon>
        <taxon>Pseudomonadati</taxon>
        <taxon>Pseudomonadota</taxon>
        <taxon>Betaproteobacteria</taxon>
        <taxon>Rhodocyclales</taxon>
        <taxon>Rhodocyclaceae</taxon>
        <taxon>Oryzomicrobium</taxon>
    </lineage>
</organism>
<evidence type="ECO:0000256" key="2">
    <source>
        <dbReference type="ARBA" id="ARBA00022714"/>
    </source>
</evidence>
<name>A0A5C1E903_9RHOO</name>
<dbReference type="AlphaFoldDB" id="A0A5C1E903"/>
<dbReference type="PANTHER" id="PTHR37424">
    <property type="entry name" value="BACTERIOFERRITIN-ASSOCIATED FERREDOXIN"/>
    <property type="match status" value="1"/>
</dbReference>
<evidence type="ECO:0000259" key="9">
    <source>
        <dbReference type="Pfam" id="PF04324"/>
    </source>
</evidence>
<feature type="domain" description="BFD-like [2Fe-2S]-binding" evidence="9">
    <location>
        <begin position="2"/>
        <end position="50"/>
    </location>
</feature>
<evidence type="ECO:0000256" key="7">
    <source>
        <dbReference type="ARBA" id="ARBA00039386"/>
    </source>
</evidence>
<evidence type="ECO:0000256" key="8">
    <source>
        <dbReference type="ARBA" id="ARBA00046332"/>
    </source>
</evidence>
<evidence type="ECO:0000313" key="11">
    <source>
        <dbReference type="Proteomes" id="UP000323671"/>
    </source>
</evidence>
<reference evidence="10 11" key="1">
    <citation type="submission" date="2017-07" db="EMBL/GenBank/DDBJ databases">
        <title>Complete genome sequence of Oryzomicrobium terrae TPP412.</title>
        <authorList>
            <person name="Chiu L.-W."/>
            <person name="Lo K.-J."/>
            <person name="Tsai Y.-M."/>
            <person name="Lin S.-S."/>
            <person name="Kuo C.-H."/>
            <person name="Liu C.-T."/>
        </authorList>
    </citation>
    <scope>NUCLEOTIDE SEQUENCE [LARGE SCALE GENOMIC DNA]</scope>
    <source>
        <strain evidence="10 11">TPP412</strain>
    </source>
</reference>
<sequence>MYVCVCHAVTSRDISREISQGATTYRELRENLCVGTCCGKCCKDVKAQLREETAGAFSLPGLLQPA</sequence>
<keyword evidence="6" id="KW-0411">Iron-sulfur</keyword>
<dbReference type="PANTHER" id="PTHR37424:SF1">
    <property type="entry name" value="BACTERIOFERRITIN-ASSOCIATED FERREDOXIN"/>
    <property type="match status" value="1"/>
</dbReference>
<evidence type="ECO:0000256" key="5">
    <source>
        <dbReference type="ARBA" id="ARBA00023004"/>
    </source>
</evidence>
<dbReference type="GO" id="GO:0046872">
    <property type="term" value="F:metal ion binding"/>
    <property type="evidence" value="ECO:0007669"/>
    <property type="project" value="UniProtKB-KW"/>
</dbReference>
<evidence type="ECO:0000256" key="3">
    <source>
        <dbReference type="ARBA" id="ARBA00022723"/>
    </source>
</evidence>
<keyword evidence="2" id="KW-0001">2Fe-2S</keyword>
<dbReference type="GO" id="GO:0051537">
    <property type="term" value="F:2 iron, 2 sulfur cluster binding"/>
    <property type="evidence" value="ECO:0007669"/>
    <property type="project" value="UniProtKB-KW"/>
</dbReference>